<protein>
    <recommendedName>
        <fullName evidence="3">SMP-30/Gluconolactonase/LRE-like region domain-containing protein</fullName>
    </recommendedName>
</protein>
<dbReference type="InterPro" id="IPR051288">
    <property type="entry name" value="Serum_paraoxonase/arylesterase"/>
</dbReference>
<accession>A0A158DJ81</accession>
<dbReference type="PANTHER" id="PTHR11799:SF12">
    <property type="entry name" value="PARAOXONASE-RELATED"/>
    <property type="match status" value="1"/>
</dbReference>
<dbReference type="STRING" id="1777137.AWB76_07016"/>
<dbReference type="EMBL" id="FCOI02000043">
    <property type="protein sequence ID" value="SAK94460.1"/>
    <property type="molecule type" value="Genomic_DNA"/>
</dbReference>
<evidence type="ECO:0008006" key="3">
    <source>
        <dbReference type="Google" id="ProtNLM"/>
    </source>
</evidence>
<name>A0A158DJ81_9BURK</name>
<gene>
    <name evidence="1" type="ORF">AWB76_07016</name>
</gene>
<dbReference type="PANTHER" id="PTHR11799">
    <property type="entry name" value="PARAOXONASE"/>
    <property type="match status" value="1"/>
</dbReference>
<dbReference type="InterPro" id="IPR011042">
    <property type="entry name" value="6-blade_b-propeller_TolB-like"/>
</dbReference>
<proteinExistence type="predicted"/>
<keyword evidence="2" id="KW-1185">Reference proteome</keyword>
<dbReference type="AlphaFoldDB" id="A0A158DJ81"/>
<evidence type="ECO:0000313" key="2">
    <source>
        <dbReference type="Proteomes" id="UP000054624"/>
    </source>
</evidence>
<dbReference type="SUPFAM" id="SSF63829">
    <property type="entry name" value="Calcium-dependent phosphotriesterase"/>
    <property type="match status" value="1"/>
</dbReference>
<reference evidence="2" key="1">
    <citation type="submission" date="2016-01" db="EMBL/GenBank/DDBJ databases">
        <authorList>
            <person name="Peeters Charlotte."/>
        </authorList>
    </citation>
    <scope>NUCLEOTIDE SEQUENCE [LARGE SCALE GENOMIC DNA]</scope>
</reference>
<evidence type="ECO:0000313" key="1">
    <source>
        <dbReference type="EMBL" id="SAK94460.1"/>
    </source>
</evidence>
<organism evidence="1 2">
    <name type="scientific">Caballeronia temeraria</name>
    <dbReference type="NCBI Taxonomy" id="1777137"/>
    <lineage>
        <taxon>Bacteria</taxon>
        <taxon>Pseudomonadati</taxon>
        <taxon>Pseudomonadota</taxon>
        <taxon>Betaproteobacteria</taxon>
        <taxon>Burkholderiales</taxon>
        <taxon>Burkholderiaceae</taxon>
        <taxon>Caballeronia</taxon>
    </lineage>
</organism>
<dbReference type="Gene3D" id="2.120.10.30">
    <property type="entry name" value="TolB, C-terminal domain"/>
    <property type="match status" value="1"/>
</dbReference>
<sequence>MLYISGKNWVLADARRGAEGGIRIIDVKEKNFTTIFPLAEGVDEWDKNTYGACSGPLTNADKAKFVTHGLAIRKRKGDIYTLYAVHHGDRESIEVFALDASRSPPSATWIGCVVAPDPIGLNSVAALPNEGFVATNFMPRNGPADALEKLRTGEQNGELWTWYPSQGWSKVADSESAGANGVEASEDGKTFYVAEWGSQTFFRLRLDGKTSQRDSISLGFRVDNVHFAPDGSLVVAGQHEDMTGAVAVKINPQSLRVTPLVDYAKTPGWVGGASVAVAVGDQLWLGLSVGSNRVAIVPAPK</sequence>
<dbReference type="Proteomes" id="UP000054624">
    <property type="component" value="Unassembled WGS sequence"/>
</dbReference>